<evidence type="ECO:0000256" key="2">
    <source>
        <dbReference type="ARBA" id="ARBA00022771"/>
    </source>
</evidence>
<keyword evidence="1" id="KW-0479">Metal-binding</keyword>
<reference evidence="8 9" key="1">
    <citation type="submission" date="2024-02" db="EMBL/GenBank/DDBJ databases">
        <authorList>
            <person name="Chen Y."/>
            <person name="Shah S."/>
            <person name="Dougan E. K."/>
            <person name="Thang M."/>
            <person name="Chan C."/>
        </authorList>
    </citation>
    <scope>NUCLEOTIDE SEQUENCE [LARGE SCALE GENOMIC DNA]</scope>
</reference>
<comment type="caution">
    <text evidence="8">The sequence shown here is derived from an EMBL/GenBank/DDBJ whole genome shotgun (WGS) entry which is preliminary data.</text>
</comment>
<evidence type="ECO:0000256" key="1">
    <source>
        <dbReference type="ARBA" id="ARBA00022723"/>
    </source>
</evidence>
<gene>
    <name evidence="8" type="ORF">CCMP2556_LOCUS38894</name>
</gene>
<protein>
    <submittedName>
        <fullName evidence="8">Uncharacterized protein</fullName>
    </submittedName>
</protein>
<dbReference type="Pfam" id="PF00856">
    <property type="entry name" value="SET"/>
    <property type="match status" value="1"/>
</dbReference>
<feature type="domain" description="SET" evidence="6">
    <location>
        <begin position="87"/>
        <end position="267"/>
    </location>
</feature>
<dbReference type="InterPro" id="IPR050869">
    <property type="entry name" value="H3K4_H4K5_MeTrfase"/>
</dbReference>
<dbReference type="Gene3D" id="6.10.140.2220">
    <property type="match status" value="1"/>
</dbReference>
<feature type="compositionally biased region" description="Low complexity" evidence="5">
    <location>
        <begin position="384"/>
        <end position="393"/>
    </location>
</feature>
<dbReference type="InterPro" id="IPR002893">
    <property type="entry name" value="Znf_MYND"/>
</dbReference>
<dbReference type="PANTHER" id="PTHR12197:SF251">
    <property type="entry name" value="EG:BACR7C10.4 PROTEIN"/>
    <property type="match status" value="1"/>
</dbReference>
<dbReference type="InterPro" id="IPR001214">
    <property type="entry name" value="SET_dom"/>
</dbReference>
<dbReference type="SUPFAM" id="SSF144232">
    <property type="entry name" value="HIT/MYND zinc finger-like"/>
    <property type="match status" value="1"/>
</dbReference>
<keyword evidence="3" id="KW-0862">Zinc</keyword>
<evidence type="ECO:0000259" key="7">
    <source>
        <dbReference type="PROSITE" id="PS50865"/>
    </source>
</evidence>
<evidence type="ECO:0000256" key="3">
    <source>
        <dbReference type="ARBA" id="ARBA00022833"/>
    </source>
</evidence>
<evidence type="ECO:0000313" key="8">
    <source>
        <dbReference type="EMBL" id="CAK9078902.1"/>
    </source>
</evidence>
<accession>A0ABP0PU89</accession>
<feature type="domain" description="MYND-type" evidence="7">
    <location>
        <begin position="7"/>
        <end position="45"/>
    </location>
</feature>
<evidence type="ECO:0000256" key="4">
    <source>
        <dbReference type="PROSITE-ProRule" id="PRU00134"/>
    </source>
</evidence>
<proteinExistence type="predicted"/>
<dbReference type="CDD" id="cd20071">
    <property type="entry name" value="SET_SMYD"/>
    <property type="match status" value="1"/>
</dbReference>
<dbReference type="PROSITE" id="PS01360">
    <property type="entry name" value="ZF_MYND_1"/>
    <property type="match status" value="1"/>
</dbReference>
<dbReference type="InterPro" id="IPR046341">
    <property type="entry name" value="SET_dom_sf"/>
</dbReference>
<dbReference type="Gene3D" id="2.170.270.10">
    <property type="entry name" value="SET domain"/>
    <property type="match status" value="1"/>
</dbReference>
<evidence type="ECO:0000256" key="5">
    <source>
        <dbReference type="SAM" id="MobiDB-lite"/>
    </source>
</evidence>
<sequence>MEDSFPCAAPGCESTGSKLCSRCGKAAYCSAECQRKDWKVHKLQCQKAETPENRISDHLAKGQLFSAQEALQQLEKPNARLAAELEEKLKLGILSEVIADRLSLQPARYGLGYVAAKDLSAGDPLLFDTAFCSAPMDGDQEFYCTIAEKSIRKGHADRRASARVDAQADFYYDSLLKLCTKDSHDRATLEGTEMEADTREQILVCSIAEANSLYCTEEPNFAALYAAGARFNHSCAPNASIESSRSRLLVRAATAIPKGMEVTISYLPPQLLSEAGPKRRERLAAGRGFQCRCDRCEAADEPSEQKWSGGAKPERSSIPAPTAEALVQYATSSEDGALPGGQSANPPDGAQPKAEKFIAKAKPGGEKTSLWDAVGSPVLKSQEPAGLLPKALPRAPPPRPDPATTKPAVPADEPRAKAPEGSQESQVGEKRKRARRDGQEARRDAFELRRRRHGAPFSSEFLGRDLGESPSESFGLRHSAVKNRAFWQDRGLSSRQYYSTSKGGWMTTMVKAVHFDDAGKVHAYDCSGKQGAPPSKAKQAIEAVLQPIMVLLAEGAELATEYLRAEGDGLGAFVETVPDTDGGSACFNALMHTLRMISEGEILRLAVCFTGTKRVREMQRSQ</sequence>
<dbReference type="EMBL" id="CAXAMN010023596">
    <property type="protein sequence ID" value="CAK9078902.1"/>
    <property type="molecule type" value="Genomic_DNA"/>
</dbReference>
<evidence type="ECO:0000313" key="9">
    <source>
        <dbReference type="Proteomes" id="UP001642484"/>
    </source>
</evidence>
<name>A0ABP0PU89_9DINO</name>
<feature type="region of interest" description="Disordered" evidence="5">
    <location>
        <begin position="381"/>
        <end position="451"/>
    </location>
</feature>
<evidence type="ECO:0000259" key="6">
    <source>
        <dbReference type="PROSITE" id="PS50280"/>
    </source>
</evidence>
<dbReference type="PROSITE" id="PS50865">
    <property type="entry name" value="ZF_MYND_2"/>
    <property type="match status" value="1"/>
</dbReference>
<dbReference type="Pfam" id="PF01753">
    <property type="entry name" value="zf-MYND"/>
    <property type="match status" value="1"/>
</dbReference>
<dbReference type="SUPFAM" id="SSF82199">
    <property type="entry name" value="SET domain"/>
    <property type="match status" value="1"/>
</dbReference>
<keyword evidence="9" id="KW-1185">Reference proteome</keyword>
<dbReference type="PANTHER" id="PTHR12197">
    <property type="entry name" value="HISTONE-LYSINE N-METHYLTRANSFERASE SMYD"/>
    <property type="match status" value="1"/>
</dbReference>
<keyword evidence="2 4" id="KW-0863">Zinc-finger</keyword>
<dbReference type="Proteomes" id="UP001642484">
    <property type="component" value="Unassembled WGS sequence"/>
</dbReference>
<dbReference type="PROSITE" id="PS50280">
    <property type="entry name" value="SET"/>
    <property type="match status" value="1"/>
</dbReference>
<organism evidence="8 9">
    <name type="scientific">Durusdinium trenchii</name>
    <dbReference type="NCBI Taxonomy" id="1381693"/>
    <lineage>
        <taxon>Eukaryota</taxon>
        <taxon>Sar</taxon>
        <taxon>Alveolata</taxon>
        <taxon>Dinophyceae</taxon>
        <taxon>Suessiales</taxon>
        <taxon>Symbiodiniaceae</taxon>
        <taxon>Durusdinium</taxon>
    </lineage>
</organism>
<feature type="compositionally biased region" description="Basic and acidic residues" evidence="5">
    <location>
        <begin position="436"/>
        <end position="448"/>
    </location>
</feature>